<name>A0A2U1TCP9_9MICO</name>
<sequence length="64" mass="6973">MNAVLPRWQHGLFGGFAASQRISDPTASCFLHRLFAMDVDLSRYRQGGGTGHLRFVATVAAPVI</sequence>
<dbReference type="Proteomes" id="UP000244962">
    <property type="component" value="Unassembled WGS sequence"/>
</dbReference>
<organism evidence="1 2">
    <name type="scientific">Mycetocola zhujimingii</name>
    <dbReference type="NCBI Taxonomy" id="2079792"/>
    <lineage>
        <taxon>Bacteria</taxon>
        <taxon>Bacillati</taxon>
        <taxon>Actinomycetota</taxon>
        <taxon>Actinomycetes</taxon>
        <taxon>Micrococcales</taxon>
        <taxon>Microbacteriaceae</taxon>
        <taxon>Mycetocola</taxon>
    </lineage>
</organism>
<comment type="caution">
    <text evidence="1">The sequence shown here is derived from an EMBL/GenBank/DDBJ whole genome shotgun (WGS) entry which is preliminary data.</text>
</comment>
<reference evidence="2" key="1">
    <citation type="submission" date="2018-04" db="EMBL/GenBank/DDBJ databases">
        <authorList>
            <person name="Liu S."/>
            <person name="Wang Z."/>
            <person name="Li J."/>
        </authorList>
    </citation>
    <scope>NUCLEOTIDE SEQUENCE [LARGE SCALE GENOMIC DNA]</scope>
    <source>
        <strain evidence="2">622</strain>
    </source>
</reference>
<evidence type="ECO:0000313" key="2">
    <source>
        <dbReference type="Proteomes" id="UP000244962"/>
    </source>
</evidence>
<proteinExistence type="predicted"/>
<dbReference type="AlphaFoldDB" id="A0A2U1TCP9"/>
<gene>
    <name evidence="1" type="ORF">DF223_10450</name>
</gene>
<dbReference type="EMBL" id="QEFB01000011">
    <property type="protein sequence ID" value="PWC06672.1"/>
    <property type="molecule type" value="Genomic_DNA"/>
</dbReference>
<protein>
    <submittedName>
        <fullName evidence="1">Uncharacterized protein</fullName>
    </submittedName>
</protein>
<accession>A0A2U1TCP9</accession>
<keyword evidence="2" id="KW-1185">Reference proteome</keyword>
<evidence type="ECO:0000313" key="1">
    <source>
        <dbReference type="EMBL" id="PWC06672.1"/>
    </source>
</evidence>